<sequence>MNLTFITPAIRGVRNTAEAPRMATVSRGSGTISFSASFMQQHGPAETLATLAKDADTGHWYALFGHAAPEADSRELRHKKAKAGKATPGSRYFINKALVTAVLTDAGIPEDRNSAQFPLLPEPVEHAGLVLWPLGTATLPALPIVKATVKPASAPVSKPALVATPAPTGPTPTSPALSPVAAGPARPVASIPDASTERLHQRRDHLLSSSKPLKPLEVKELNALQKELQSRGELVSHEAY</sequence>
<proteinExistence type="predicted"/>
<evidence type="ECO:0000256" key="1">
    <source>
        <dbReference type="SAM" id="MobiDB-lite"/>
    </source>
</evidence>
<name>A0A1H3PDM7_9BACT</name>
<dbReference type="OrthoDB" id="9852690at2"/>
<dbReference type="STRING" id="651662.SAMN04488069_1295"/>
<evidence type="ECO:0000313" key="3">
    <source>
        <dbReference type="Proteomes" id="UP000199249"/>
    </source>
</evidence>
<gene>
    <name evidence="2" type="ORF">SAMN04488069_1295</name>
</gene>
<reference evidence="3" key="1">
    <citation type="submission" date="2016-10" db="EMBL/GenBank/DDBJ databases">
        <authorList>
            <person name="Varghese N."/>
            <person name="Submissions S."/>
        </authorList>
    </citation>
    <scope>NUCLEOTIDE SEQUENCE [LARGE SCALE GENOMIC DNA]</scope>
    <source>
        <strain evidence="3">CGMCC 1.8975</strain>
    </source>
</reference>
<keyword evidence="3" id="KW-1185">Reference proteome</keyword>
<accession>A0A1H3PDM7</accession>
<organism evidence="2 3">
    <name type="scientific">Hymenobacter psychrophilus</name>
    <dbReference type="NCBI Taxonomy" id="651662"/>
    <lineage>
        <taxon>Bacteria</taxon>
        <taxon>Pseudomonadati</taxon>
        <taxon>Bacteroidota</taxon>
        <taxon>Cytophagia</taxon>
        <taxon>Cytophagales</taxon>
        <taxon>Hymenobacteraceae</taxon>
        <taxon>Hymenobacter</taxon>
    </lineage>
</organism>
<dbReference type="AlphaFoldDB" id="A0A1H3PDM7"/>
<dbReference type="EMBL" id="FNOV01000029">
    <property type="protein sequence ID" value="SDY99063.1"/>
    <property type="molecule type" value="Genomic_DNA"/>
</dbReference>
<dbReference type="RefSeq" id="WP_092743940.1">
    <property type="nucleotide sequence ID" value="NZ_FNOV01000029.1"/>
</dbReference>
<protein>
    <submittedName>
        <fullName evidence="2">Uncharacterized protein</fullName>
    </submittedName>
</protein>
<evidence type="ECO:0000313" key="2">
    <source>
        <dbReference type="EMBL" id="SDY99063.1"/>
    </source>
</evidence>
<feature type="region of interest" description="Disordered" evidence="1">
    <location>
        <begin position="163"/>
        <end position="189"/>
    </location>
</feature>
<dbReference type="Proteomes" id="UP000199249">
    <property type="component" value="Unassembled WGS sequence"/>
</dbReference>